<dbReference type="SUPFAM" id="SSF53474">
    <property type="entry name" value="alpha/beta-Hydrolases"/>
    <property type="match status" value="1"/>
</dbReference>
<evidence type="ECO:0000313" key="8">
    <source>
        <dbReference type="EMBL" id="KAL2650369.1"/>
    </source>
</evidence>
<evidence type="ECO:0000313" key="9">
    <source>
        <dbReference type="Proteomes" id="UP001605036"/>
    </source>
</evidence>
<dbReference type="PANTHER" id="PTHR48182:SF2">
    <property type="entry name" value="PROTEIN SERAC1"/>
    <property type="match status" value="1"/>
</dbReference>
<evidence type="ECO:0000256" key="4">
    <source>
        <dbReference type="ARBA" id="ARBA00022824"/>
    </source>
</evidence>
<dbReference type="InterPro" id="IPR002182">
    <property type="entry name" value="NB-ARC"/>
</dbReference>
<dbReference type="Gene3D" id="3.40.50.1820">
    <property type="entry name" value="alpha/beta hydrolase"/>
    <property type="match status" value="1"/>
</dbReference>
<evidence type="ECO:0000256" key="6">
    <source>
        <dbReference type="ARBA" id="ARBA00023136"/>
    </source>
</evidence>
<name>A0ABD1ZG03_9MARC</name>
<evidence type="ECO:0000256" key="1">
    <source>
        <dbReference type="ARBA" id="ARBA00004173"/>
    </source>
</evidence>
<comment type="subcellular location">
    <subcellularLocation>
        <location evidence="2">Endoplasmic reticulum</location>
    </subcellularLocation>
    <subcellularLocation>
        <location evidence="3">Membrane</location>
    </subcellularLocation>
    <subcellularLocation>
        <location evidence="1">Mitochondrion</location>
    </subcellularLocation>
</comment>
<feature type="domain" description="NB-ARC" evidence="7">
    <location>
        <begin position="311"/>
        <end position="486"/>
    </location>
</feature>
<dbReference type="Proteomes" id="UP001605036">
    <property type="component" value="Unassembled WGS sequence"/>
</dbReference>
<comment type="caution">
    <text evidence="8">The sequence shown here is derived from an EMBL/GenBank/DDBJ whole genome shotgun (WGS) entry which is preliminary data.</text>
</comment>
<organism evidence="8 9">
    <name type="scientific">Riccia fluitans</name>
    <dbReference type="NCBI Taxonomy" id="41844"/>
    <lineage>
        <taxon>Eukaryota</taxon>
        <taxon>Viridiplantae</taxon>
        <taxon>Streptophyta</taxon>
        <taxon>Embryophyta</taxon>
        <taxon>Marchantiophyta</taxon>
        <taxon>Marchantiopsida</taxon>
        <taxon>Marchantiidae</taxon>
        <taxon>Marchantiales</taxon>
        <taxon>Ricciaceae</taxon>
        <taxon>Riccia</taxon>
    </lineage>
</organism>
<proteinExistence type="predicted"/>
<dbReference type="SUPFAM" id="SSF52540">
    <property type="entry name" value="P-loop containing nucleoside triphosphate hydrolases"/>
    <property type="match status" value="1"/>
</dbReference>
<sequence>MAGESPSGKLLGKELNDSLYSLYERDNPQVEVEIVFFHGLVFESRGGIHIEDWTTSSEECWPALWLLDEPSLPRARILAVKYDSSLKRSDTHGVFSMETLSETLATDSIDLGGIGQTGRPVVLVGHDLGGLVIKALCMHVQTCESVDKQGVSSSEERSHKFRHFLERVRGVFYFSTPHHGILASTADLDGKLAQSLKILSSETSQLNEKFRKLRNNRHWEIAALGSLIDDRESSFFELEATQRYDTDVFMMVRERRETINKPDSKRTSSFQHFVSSVKRFLQSHCPEDADEFEDHMRQHVGLESSVDQVVSLFDSLERTEGGTNAMVLHGTAGIGKSTLGDAVFLKLSKKFDPDCRVRVDREATSVPSRAISKLQQSIIKGLSLRCRPNLDRKEVLAKLKRCYQDAKRPLLIFIDNIEKDEELKDIFPGKIPSLLPSGSCILVASRNHGMCNRFRSLGVRKACLYHVKPLDKDSAQRLFCGNTFESQIPQNQRIQVWKNVQKILDTCSGVPLALNVVGAALNTLSWDWTLALE</sequence>
<evidence type="ECO:0000256" key="3">
    <source>
        <dbReference type="ARBA" id="ARBA00004370"/>
    </source>
</evidence>
<gene>
    <name evidence="8" type="ORF">R1flu_018497</name>
</gene>
<reference evidence="8 9" key="1">
    <citation type="submission" date="2024-09" db="EMBL/GenBank/DDBJ databases">
        <title>Chromosome-scale assembly of Riccia fluitans.</title>
        <authorList>
            <person name="Paukszto L."/>
            <person name="Sawicki J."/>
            <person name="Karawczyk K."/>
            <person name="Piernik-Szablinska J."/>
            <person name="Szczecinska M."/>
            <person name="Mazdziarz M."/>
        </authorList>
    </citation>
    <scope>NUCLEOTIDE SEQUENCE [LARGE SCALE GENOMIC DNA]</scope>
    <source>
        <strain evidence="8">Rf_01</strain>
        <tissue evidence="8">Aerial parts of the thallus</tissue>
    </source>
</reference>
<dbReference type="InterPro" id="IPR052374">
    <property type="entry name" value="SERAC1"/>
</dbReference>
<dbReference type="Pfam" id="PF00931">
    <property type="entry name" value="NB-ARC"/>
    <property type="match status" value="1"/>
</dbReference>
<dbReference type="GO" id="GO:0005739">
    <property type="term" value="C:mitochondrion"/>
    <property type="evidence" value="ECO:0007669"/>
    <property type="project" value="UniProtKB-SubCell"/>
</dbReference>
<dbReference type="InterPro" id="IPR029058">
    <property type="entry name" value="AB_hydrolase_fold"/>
</dbReference>
<dbReference type="PANTHER" id="PTHR48182">
    <property type="entry name" value="PROTEIN SERAC1"/>
    <property type="match status" value="1"/>
</dbReference>
<evidence type="ECO:0000256" key="5">
    <source>
        <dbReference type="ARBA" id="ARBA00023128"/>
    </source>
</evidence>
<evidence type="ECO:0000259" key="7">
    <source>
        <dbReference type="Pfam" id="PF00931"/>
    </source>
</evidence>
<keyword evidence="4" id="KW-0256">Endoplasmic reticulum</keyword>
<keyword evidence="5" id="KW-0496">Mitochondrion</keyword>
<keyword evidence="9" id="KW-1185">Reference proteome</keyword>
<keyword evidence="6" id="KW-0472">Membrane</keyword>
<dbReference type="GO" id="GO:0016020">
    <property type="term" value="C:membrane"/>
    <property type="evidence" value="ECO:0007669"/>
    <property type="project" value="UniProtKB-SubCell"/>
</dbReference>
<evidence type="ECO:0000256" key="2">
    <source>
        <dbReference type="ARBA" id="ARBA00004240"/>
    </source>
</evidence>
<dbReference type="Gene3D" id="3.40.50.300">
    <property type="entry name" value="P-loop containing nucleotide triphosphate hydrolases"/>
    <property type="match status" value="1"/>
</dbReference>
<protein>
    <recommendedName>
        <fullName evidence="7">NB-ARC domain-containing protein</fullName>
    </recommendedName>
</protein>
<dbReference type="AlphaFoldDB" id="A0ABD1ZG03"/>
<dbReference type="PRINTS" id="PR00364">
    <property type="entry name" value="DISEASERSIST"/>
</dbReference>
<dbReference type="InterPro" id="IPR027417">
    <property type="entry name" value="P-loop_NTPase"/>
</dbReference>
<accession>A0ABD1ZG03</accession>
<dbReference type="GO" id="GO:0005783">
    <property type="term" value="C:endoplasmic reticulum"/>
    <property type="evidence" value="ECO:0007669"/>
    <property type="project" value="UniProtKB-SubCell"/>
</dbReference>
<dbReference type="EMBL" id="JBHFFA010000001">
    <property type="protein sequence ID" value="KAL2650369.1"/>
    <property type="molecule type" value="Genomic_DNA"/>
</dbReference>